<sequence length="37" mass="4009">MDMDRALPQSRGYQIECGTAASHKGGDFDGTSGRMVY</sequence>
<proteinExistence type="predicted"/>
<accession>A0A093VEQ1</accession>
<feature type="region of interest" description="Disordered" evidence="1">
    <location>
        <begin position="18"/>
        <end position="37"/>
    </location>
</feature>
<evidence type="ECO:0000313" key="2">
    <source>
        <dbReference type="EMBL" id="KFX50665.1"/>
    </source>
</evidence>
<comment type="caution">
    <text evidence="2">The sequence shown here is derived from an EMBL/GenBank/DDBJ whole genome shotgun (WGS) entry which is preliminary data.</text>
</comment>
<dbReference type="HOGENOM" id="CLU_3351382_0_0_1"/>
<protein>
    <submittedName>
        <fullName evidence="2">Uncharacterized protein</fullName>
    </submittedName>
</protein>
<gene>
    <name evidence="2" type="ORF">GQ26_0073220</name>
</gene>
<organism evidence="2">
    <name type="scientific">Talaromyces marneffei PM1</name>
    <dbReference type="NCBI Taxonomy" id="1077442"/>
    <lineage>
        <taxon>Eukaryota</taxon>
        <taxon>Fungi</taxon>
        <taxon>Dikarya</taxon>
        <taxon>Ascomycota</taxon>
        <taxon>Pezizomycotina</taxon>
        <taxon>Eurotiomycetes</taxon>
        <taxon>Eurotiomycetidae</taxon>
        <taxon>Eurotiales</taxon>
        <taxon>Trichocomaceae</taxon>
        <taxon>Talaromyces</taxon>
        <taxon>Talaromyces sect. Talaromyces</taxon>
    </lineage>
</organism>
<dbReference type="AlphaFoldDB" id="A0A093VEQ1"/>
<name>A0A093VEQ1_TALMA</name>
<dbReference type="EMBL" id="JPOX01000007">
    <property type="protein sequence ID" value="KFX50665.1"/>
    <property type="molecule type" value="Genomic_DNA"/>
</dbReference>
<evidence type="ECO:0000256" key="1">
    <source>
        <dbReference type="SAM" id="MobiDB-lite"/>
    </source>
</evidence>
<reference evidence="2" key="1">
    <citation type="journal article" date="2014" name="PLoS Genet.">
        <title>Signature Gene Expression Reveals Novel Clues to the Molecular Mechanisms of Dimorphic Transition in Penicillium marneffei.</title>
        <authorList>
            <person name="Yang E."/>
            <person name="Wang G."/>
            <person name="Cai J."/>
            <person name="Woo P.C."/>
            <person name="Lau S.K."/>
            <person name="Yuen K.-Y."/>
            <person name="Chow W.-N."/>
            <person name="Lin X."/>
        </authorList>
    </citation>
    <scope>NUCLEOTIDE SEQUENCE [LARGE SCALE GENOMIC DNA]</scope>
    <source>
        <strain evidence="2">PM1</strain>
    </source>
</reference>